<evidence type="ECO:0000313" key="2">
    <source>
        <dbReference type="EMBL" id="MQM19510.1"/>
    </source>
</evidence>
<feature type="compositionally biased region" description="Basic and acidic residues" evidence="1">
    <location>
        <begin position="91"/>
        <end position="104"/>
    </location>
</feature>
<protein>
    <submittedName>
        <fullName evidence="2">Uncharacterized protein</fullName>
    </submittedName>
</protein>
<sequence length="114" mass="12985">MQYTQAHTQAILSLCRRRSTRGVTERRLSDGQQWNVFLIRGYGVGPIVDIFTSRMGILTYQWERIEKTDRQMLAHMSAIVTTRPPGPPPAKDPEGRAATHRSEDSEGLEFSLVR</sequence>
<dbReference type="Proteomes" id="UP000652761">
    <property type="component" value="Unassembled WGS sequence"/>
</dbReference>
<proteinExistence type="predicted"/>
<feature type="region of interest" description="Disordered" evidence="1">
    <location>
        <begin position="79"/>
        <end position="114"/>
    </location>
</feature>
<comment type="caution">
    <text evidence="2">The sequence shown here is derived from an EMBL/GenBank/DDBJ whole genome shotgun (WGS) entry which is preliminary data.</text>
</comment>
<name>A0A843XK43_COLES</name>
<dbReference type="EMBL" id="NMUH01008973">
    <property type="protein sequence ID" value="MQM19510.1"/>
    <property type="molecule type" value="Genomic_DNA"/>
</dbReference>
<organism evidence="2 3">
    <name type="scientific">Colocasia esculenta</name>
    <name type="common">Wild taro</name>
    <name type="synonym">Arum esculentum</name>
    <dbReference type="NCBI Taxonomy" id="4460"/>
    <lineage>
        <taxon>Eukaryota</taxon>
        <taxon>Viridiplantae</taxon>
        <taxon>Streptophyta</taxon>
        <taxon>Embryophyta</taxon>
        <taxon>Tracheophyta</taxon>
        <taxon>Spermatophyta</taxon>
        <taxon>Magnoliopsida</taxon>
        <taxon>Liliopsida</taxon>
        <taxon>Araceae</taxon>
        <taxon>Aroideae</taxon>
        <taxon>Colocasieae</taxon>
        <taxon>Colocasia</taxon>
    </lineage>
</organism>
<gene>
    <name evidence="2" type="ORF">Taro_052516</name>
</gene>
<keyword evidence="3" id="KW-1185">Reference proteome</keyword>
<evidence type="ECO:0000256" key="1">
    <source>
        <dbReference type="SAM" id="MobiDB-lite"/>
    </source>
</evidence>
<evidence type="ECO:0000313" key="3">
    <source>
        <dbReference type="Proteomes" id="UP000652761"/>
    </source>
</evidence>
<reference evidence="2" key="1">
    <citation type="submission" date="2017-07" db="EMBL/GenBank/DDBJ databases">
        <title>Taro Niue Genome Assembly and Annotation.</title>
        <authorList>
            <person name="Atibalentja N."/>
            <person name="Keating K."/>
            <person name="Fields C.J."/>
        </authorList>
    </citation>
    <scope>NUCLEOTIDE SEQUENCE</scope>
    <source>
        <strain evidence="2">Niue_2</strain>
        <tissue evidence="2">Leaf</tissue>
    </source>
</reference>
<dbReference type="OrthoDB" id="1731907at2759"/>
<accession>A0A843XK43</accession>
<dbReference type="AlphaFoldDB" id="A0A843XK43"/>